<dbReference type="InterPro" id="IPR004304">
    <property type="entry name" value="FmdA_AmdA"/>
</dbReference>
<protein>
    <submittedName>
        <fullName evidence="1">Acetamidase/formamidase family protein</fullName>
    </submittedName>
</protein>
<dbReference type="PANTHER" id="PTHR31891">
    <property type="entry name" value="FORMAMIDASE C869.04-RELATED"/>
    <property type="match status" value="1"/>
</dbReference>
<sequence>MNFVKKENCIYAMDKNNQPVLTVKDGEEITFEIYDCFTNQISDETSSYQGVDWNKINPATGPVFVEGAEPGDTLKISIKKIAIKGNATLFTGPDLGVMGDELEENVIRVLNIKENKVQLTDEIEIPINKMIGVIGTAPKGAPISCGTPDAHGGNMDCTEISEGAELYLPVNIAGALLALGDCHAAMGDGEVSGCGAEIPSEVTVSVSVIKNKKWPLPFLIRNGKISTISSKLTVDEATIAATKNMVQLVENYTELSTGEAIHLLTLAGNLKICQIVDPNKTVRMELPLSYLKKWID</sequence>
<dbReference type="EMBL" id="JAHUZB010000001">
    <property type="protein sequence ID" value="MBV7389520.1"/>
    <property type="molecule type" value="Genomic_DNA"/>
</dbReference>
<dbReference type="RefSeq" id="WP_218324577.1">
    <property type="nucleotide sequence ID" value="NZ_JAHUZB010000001.1"/>
</dbReference>
<name>A0ABS6T9F0_9ENTE</name>
<comment type="caution">
    <text evidence="1">The sequence shown here is derived from an EMBL/GenBank/DDBJ whole genome shotgun (WGS) entry which is preliminary data.</text>
</comment>
<evidence type="ECO:0000313" key="1">
    <source>
        <dbReference type="EMBL" id="MBV7389520.1"/>
    </source>
</evidence>
<gene>
    <name evidence="1" type="ORF">KUA55_02435</name>
</gene>
<dbReference type="Pfam" id="PF03069">
    <property type="entry name" value="FmdA_AmdA"/>
    <property type="match status" value="2"/>
</dbReference>
<dbReference type="PANTHER" id="PTHR31891:SF1">
    <property type="entry name" value="FORMAMIDASE C869.04-RELATED"/>
    <property type="match status" value="1"/>
</dbReference>
<organism evidence="1 2">
    <name type="scientific">Enterococcus alishanensis</name>
    <dbReference type="NCBI Taxonomy" id="1303817"/>
    <lineage>
        <taxon>Bacteria</taxon>
        <taxon>Bacillati</taxon>
        <taxon>Bacillota</taxon>
        <taxon>Bacilli</taxon>
        <taxon>Lactobacillales</taxon>
        <taxon>Enterococcaceae</taxon>
        <taxon>Enterococcus</taxon>
    </lineage>
</organism>
<keyword evidence="2" id="KW-1185">Reference proteome</keyword>
<dbReference type="Proteomes" id="UP000774130">
    <property type="component" value="Unassembled WGS sequence"/>
</dbReference>
<proteinExistence type="predicted"/>
<accession>A0ABS6T9F0</accession>
<evidence type="ECO:0000313" key="2">
    <source>
        <dbReference type="Proteomes" id="UP000774130"/>
    </source>
</evidence>
<reference evidence="1 2" key="1">
    <citation type="submission" date="2021-06" db="EMBL/GenBank/DDBJ databases">
        <title>Enterococcus alishanensis sp. nov., a novel lactic acid bacterium isolated from fresh coffee beans.</title>
        <authorList>
            <person name="Chen Y.-S."/>
        </authorList>
    </citation>
    <scope>NUCLEOTIDE SEQUENCE [LARGE SCALE GENOMIC DNA]</scope>
    <source>
        <strain evidence="1 2">ALS3</strain>
    </source>
</reference>